<comment type="function">
    <text evidence="1">Catalyzes the epimerization of the C3' and C5'positions of dTDP-6-deoxy-D-xylo-4-hexulose, forming dTDP-6-deoxy-L-lyxo-4-hexulose.</text>
</comment>
<proteinExistence type="inferred from homology"/>
<dbReference type="Pfam" id="PF00908">
    <property type="entry name" value="dTDP_sugar_isom"/>
    <property type="match status" value="1"/>
</dbReference>
<dbReference type="InterPro" id="IPR014710">
    <property type="entry name" value="RmlC-like_jellyroll"/>
</dbReference>
<comment type="catalytic activity">
    <reaction evidence="1">
        <text>dTDP-4-dehydro-6-deoxy-alpha-D-glucose = dTDP-4-dehydro-beta-L-rhamnose</text>
        <dbReference type="Rhea" id="RHEA:16969"/>
        <dbReference type="ChEBI" id="CHEBI:57649"/>
        <dbReference type="ChEBI" id="CHEBI:62830"/>
        <dbReference type="EC" id="5.1.3.13"/>
    </reaction>
</comment>
<dbReference type="CDD" id="cd00438">
    <property type="entry name" value="cupin_RmlC"/>
    <property type="match status" value="1"/>
</dbReference>
<comment type="subunit">
    <text evidence="1">Homodimer.</text>
</comment>
<reference evidence="2 3" key="1">
    <citation type="submission" date="2021-03" db="EMBL/GenBank/DDBJ databases">
        <title>Paenibacillus artemisicola MWE-103 whole genome sequence.</title>
        <authorList>
            <person name="Ham Y.J."/>
        </authorList>
    </citation>
    <scope>NUCLEOTIDE SEQUENCE [LARGE SCALE GENOMIC DNA]</scope>
    <source>
        <strain evidence="2 3">MWE-103</strain>
    </source>
</reference>
<dbReference type="Gene3D" id="2.60.120.10">
    <property type="entry name" value="Jelly Rolls"/>
    <property type="match status" value="1"/>
</dbReference>
<dbReference type="Proteomes" id="UP000670947">
    <property type="component" value="Unassembled WGS sequence"/>
</dbReference>
<accession>A0ABS3WG03</accession>
<protein>
    <recommendedName>
        <fullName evidence="1">dTDP-4-dehydrorhamnose 3,5-epimerase</fullName>
        <ecNumber evidence="1">5.1.3.13</ecNumber>
    </recommendedName>
    <alternativeName>
        <fullName evidence="1">Thymidine diphospho-4-keto-rhamnose 3,5-epimerase</fullName>
    </alternativeName>
</protein>
<comment type="caution">
    <text evidence="2">The sequence shown here is derived from an EMBL/GenBank/DDBJ whole genome shotgun (WGS) entry which is preliminary data.</text>
</comment>
<dbReference type="InterPro" id="IPR011051">
    <property type="entry name" value="RmlC_Cupin_sf"/>
</dbReference>
<dbReference type="EC" id="5.1.3.13" evidence="1"/>
<name>A0ABS3WG03_9BACL</name>
<comment type="pathway">
    <text evidence="1">Carbohydrate biosynthesis; dTDP-L-rhamnose biosynthesis.</text>
</comment>
<dbReference type="SUPFAM" id="SSF51182">
    <property type="entry name" value="RmlC-like cupins"/>
    <property type="match status" value="1"/>
</dbReference>
<dbReference type="GO" id="GO:0008830">
    <property type="term" value="F:dTDP-4-dehydrorhamnose 3,5-epimerase activity"/>
    <property type="evidence" value="ECO:0007669"/>
    <property type="project" value="UniProtKB-EC"/>
</dbReference>
<sequence length="176" mass="19806">MRFAETPLPGAYLIEPEPVADGRGFFVRTYCEKEFAAHGIAAPPVQCNVSYNHKRGTVRGMHFQRKPFEEKKLVRCTQGAIYDVIVDIRPDSPAFGRWFGVELTGANQRMLYIPEGFAHGFQTLEDETAVFYQMSEFFAPEASEGVRWDDPAIGIQWPLPCAIISEKDAAYPALAR</sequence>
<dbReference type="InterPro" id="IPR000888">
    <property type="entry name" value="RmlC-like"/>
</dbReference>
<dbReference type="NCBIfam" id="TIGR01221">
    <property type="entry name" value="rmlC"/>
    <property type="match status" value="1"/>
</dbReference>
<dbReference type="PANTHER" id="PTHR21047:SF2">
    <property type="entry name" value="THYMIDINE DIPHOSPHO-4-KETO-RHAMNOSE 3,5-EPIMERASE"/>
    <property type="match status" value="1"/>
</dbReference>
<dbReference type="RefSeq" id="WP_208849956.1">
    <property type="nucleotide sequence ID" value="NZ_JAGGDJ010000030.1"/>
</dbReference>
<evidence type="ECO:0000313" key="3">
    <source>
        <dbReference type="Proteomes" id="UP000670947"/>
    </source>
</evidence>
<keyword evidence="3" id="KW-1185">Reference proteome</keyword>
<organism evidence="2 3">
    <name type="scientific">Paenibacillus artemisiicola</name>
    <dbReference type="NCBI Taxonomy" id="1172618"/>
    <lineage>
        <taxon>Bacteria</taxon>
        <taxon>Bacillati</taxon>
        <taxon>Bacillota</taxon>
        <taxon>Bacilli</taxon>
        <taxon>Bacillales</taxon>
        <taxon>Paenibacillaceae</taxon>
        <taxon>Paenibacillus</taxon>
    </lineage>
</organism>
<keyword evidence="1 2" id="KW-0413">Isomerase</keyword>
<dbReference type="PANTHER" id="PTHR21047">
    <property type="entry name" value="DTDP-6-DEOXY-D-GLUCOSE-3,5 EPIMERASE"/>
    <property type="match status" value="1"/>
</dbReference>
<gene>
    <name evidence="2" type="primary">rfbC</name>
    <name evidence="2" type="ORF">I8J29_23970</name>
</gene>
<dbReference type="EMBL" id="JAGGDJ010000030">
    <property type="protein sequence ID" value="MBO7747245.1"/>
    <property type="molecule type" value="Genomic_DNA"/>
</dbReference>
<evidence type="ECO:0000313" key="2">
    <source>
        <dbReference type="EMBL" id="MBO7747245.1"/>
    </source>
</evidence>
<comment type="similarity">
    <text evidence="1">Belongs to the dTDP-4-dehydrorhamnose 3,5-epimerase family.</text>
</comment>
<evidence type="ECO:0000256" key="1">
    <source>
        <dbReference type="RuleBase" id="RU364069"/>
    </source>
</evidence>